<dbReference type="PANTHER" id="PTHR46373">
    <property type="entry name" value="PROTEIN RKD4"/>
    <property type="match status" value="1"/>
</dbReference>
<dbReference type="InterPro" id="IPR044607">
    <property type="entry name" value="RKD-like"/>
</dbReference>
<name>L1IJE8_GUITC</name>
<dbReference type="Proteomes" id="UP000011087">
    <property type="component" value="Unassembled WGS sequence"/>
</dbReference>
<keyword evidence="5" id="KW-0804">Transcription</keyword>
<evidence type="ECO:0000313" key="8">
    <source>
        <dbReference type="EMBL" id="EKX35935.1"/>
    </source>
</evidence>
<evidence type="ECO:0000313" key="10">
    <source>
        <dbReference type="Proteomes" id="UP000011087"/>
    </source>
</evidence>
<dbReference type="GO" id="GO:0003677">
    <property type="term" value="F:DNA binding"/>
    <property type="evidence" value="ECO:0007669"/>
    <property type="project" value="UniProtKB-KW"/>
</dbReference>
<dbReference type="EMBL" id="JH993082">
    <property type="protein sequence ID" value="EKX35935.1"/>
    <property type="molecule type" value="Genomic_DNA"/>
</dbReference>
<dbReference type="PaxDb" id="55529-EKX35935"/>
<dbReference type="Pfam" id="PF02042">
    <property type="entry name" value="RWP-RK"/>
    <property type="match status" value="1"/>
</dbReference>
<dbReference type="AlphaFoldDB" id="L1IJE8"/>
<reference evidence="8 10" key="1">
    <citation type="journal article" date="2012" name="Nature">
        <title>Algal genomes reveal evolutionary mosaicism and the fate of nucleomorphs.</title>
        <authorList>
            <consortium name="DOE Joint Genome Institute"/>
            <person name="Curtis B.A."/>
            <person name="Tanifuji G."/>
            <person name="Burki F."/>
            <person name="Gruber A."/>
            <person name="Irimia M."/>
            <person name="Maruyama S."/>
            <person name="Arias M.C."/>
            <person name="Ball S.G."/>
            <person name="Gile G.H."/>
            <person name="Hirakawa Y."/>
            <person name="Hopkins J.F."/>
            <person name="Kuo A."/>
            <person name="Rensing S.A."/>
            <person name="Schmutz J."/>
            <person name="Symeonidi A."/>
            <person name="Elias M."/>
            <person name="Eveleigh R.J."/>
            <person name="Herman E.K."/>
            <person name="Klute M.J."/>
            <person name="Nakayama T."/>
            <person name="Obornik M."/>
            <person name="Reyes-Prieto A."/>
            <person name="Armbrust E.V."/>
            <person name="Aves S.J."/>
            <person name="Beiko R.G."/>
            <person name="Coutinho P."/>
            <person name="Dacks J.B."/>
            <person name="Durnford D.G."/>
            <person name="Fast N.M."/>
            <person name="Green B.R."/>
            <person name="Grisdale C.J."/>
            <person name="Hempel F."/>
            <person name="Henrissat B."/>
            <person name="Hoppner M.P."/>
            <person name="Ishida K."/>
            <person name="Kim E."/>
            <person name="Koreny L."/>
            <person name="Kroth P.G."/>
            <person name="Liu Y."/>
            <person name="Malik S.B."/>
            <person name="Maier U.G."/>
            <person name="McRose D."/>
            <person name="Mock T."/>
            <person name="Neilson J.A."/>
            <person name="Onodera N.T."/>
            <person name="Poole A.M."/>
            <person name="Pritham E.J."/>
            <person name="Richards T.A."/>
            <person name="Rocap G."/>
            <person name="Roy S.W."/>
            <person name="Sarai C."/>
            <person name="Schaack S."/>
            <person name="Shirato S."/>
            <person name="Slamovits C.H."/>
            <person name="Spencer D.F."/>
            <person name="Suzuki S."/>
            <person name="Worden A.Z."/>
            <person name="Zauner S."/>
            <person name="Barry K."/>
            <person name="Bell C."/>
            <person name="Bharti A.K."/>
            <person name="Crow J.A."/>
            <person name="Grimwood J."/>
            <person name="Kramer R."/>
            <person name="Lindquist E."/>
            <person name="Lucas S."/>
            <person name="Salamov A."/>
            <person name="McFadden G.I."/>
            <person name="Lane C.E."/>
            <person name="Keeling P.J."/>
            <person name="Gray M.W."/>
            <person name="Grigoriev I.V."/>
            <person name="Archibald J.M."/>
        </authorList>
    </citation>
    <scope>NUCLEOTIDE SEQUENCE</scope>
    <source>
        <strain evidence="8 10">CCMP2712</strain>
    </source>
</reference>
<keyword evidence="6" id="KW-0539">Nucleus</keyword>
<accession>L1IJE8</accession>
<comment type="function">
    <text evidence="1">Putative transcription factor.</text>
</comment>
<evidence type="ECO:0000256" key="1">
    <source>
        <dbReference type="ARBA" id="ARBA00004049"/>
    </source>
</evidence>
<dbReference type="HOGENOM" id="CLU_2836632_0_0_1"/>
<protein>
    <recommendedName>
        <fullName evidence="7">RWP-RK domain-containing protein</fullName>
    </recommendedName>
</protein>
<reference evidence="10" key="2">
    <citation type="submission" date="2012-11" db="EMBL/GenBank/DDBJ databases">
        <authorList>
            <person name="Kuo A."/>
            <person name="Curtis B.A."/>
            <person name="Tanifuji G."/>
            <person name="Burki F."/>
            <person name="Gruber A."/>
            <person name="Irimia M."/>
            <person name="Maruyama S."/>
            <person name="Arias M.C."/>
            <person name="Ball S.G."/>
            <person name="Gile G.H."/>
            <person name="Hirakawa Y."/>
            <person name="Hopkins J.F."/>
            <person name="Rensing S.A."/>
            <person name="Schmutz J."/>
            <person name="Symeonidi A."/>
            <person name="Elias M."/>
            <person name="Eveleigh R.J."/>
            <person name="Herman E.K."/>
            <person name="Klute M.J."/>
            <person name="Nakayama T."/>
            <person name="Obornik M."/>
            <person name="Reyes-Prieto A."/>
            <person name="Armbrust E.V."/>
            <person name="Aves S.J."/>
            <person name="Beiko R.G."/>
            <person name="Coutinho P."/>
            <person name="Dacks J.B."/>
            <person name="Durnford D.G."/>
            <person name="Fast N.M."/>
            <person name="Green B.R."/>
            <person name="Grisdale C."/>
            <person name="Hempe F."/>
            <person name="Henrissat B."/>
            <person name="Hoppner M.P."/>
            <person name="Ishida K.-I."/>
            <person name="Kim E."/>
            <person name="Koreny L."/>
            <person name="Kroth P.G."/>
            <person name="Liu Y."/>
            <person name="Malik S.-B."/>
            <person name="Maier U.G."/>
            <person name="McRose D."/>
            <person name="Mock T."/>
            <person name="Neilson J.A."/>
            <person name="Onodera N.T."/>
            <person name="Poole A.M."/>
            <person name="Pritham E.J."/>
            <person name="Richards T.A."/>
            <person name="Rocap G."/>
            <person name="Roy S.W."/>
            <person name="Sarai C."/>
            <person name="Schaack S."/>
            <person name="Shirato S."/>
            <person name="Slamovits C.H."/>
            <person name="Spencer D.F."/>
            <person name="Suzuki S."/>
            <person name="Worden A.Z."/>
            <person name="Zauner S."/>
            <person name="Barry K."/>
            <person name="Bell C."/>
            <person name="Bharti A.K."/>
            <person name="Crow J.A."/>
            <person name="Grimwood J."/>
            <person name="Kramer R."/>
            <person name="Lindquist E."/>
            <person name="Lucas S."/>
            <person name="Salamov A."/>
            <person name="McFadden G.I."/>
            <person name="Lane C.E."/>
            <person name="Keeling P.J."/>
            <person name="Gray M.W."/>
            <person name="Grigoriev I.V."/>
            <person name="Archibald J.M."/>
        </authorList>
    </citation>
    <scope>NUCLEOTIDE SEQUENCE</scope>
    <source>
        <strain evidence="10">CCMP2712</strain>
    </source>
</reference>
<evidence type="ECO:0000256" key="6">
    <source>
        <dbReference type="ARBA" id="ARBA00023242"/>
    </source>
</evidence>
<keyword evidence="3" id="KW-0175">Coiled coil</keyword>
<gene>
    <name evidence="8" type="ORF">GUITHDRAFT_79357</name>
</gene>
<evidence type="ECO:0000259" key="7">
    <source>
        <dbReference type="PROSITE" id="PS51519"/>
    </source>
</evidence>
<evidence type="ECO:0000256" key="4">
    <source>
        <dbReference type="ARBA" id="ARBA00023125"/>
    </source>
</evidence>
<dbReference type="KEGG" id="gtt:GUITHDRAFT_79357"/>
<keyword evidence="10" id="KW-1185">Reference proteome</keyword>
<dbReference type="GeneID" id="17292669"/>
<dbReference type="RefSeq" id="XP_005822915.1">
    <property type="nucleotide sequence ID" value="XM_005822858.1"/>
</dbReference>
<proteinExistence type="predicted"/>
<keyword evidence="4" id="KW-0238">DNA-binding</keyword>
<organism evidence="8">
    <name type="scientific">Guillardia theta (strain CCMP2712)</name>
    <name type="common">Cryptophyte</name>
    <dbReference type="NCBI Taxonomy" id="905079"/>
    <lineage>
        <taxon>Eukaryota</taxon>
        <taxon>Cryptophyceae</taxon>
        <taxon>Pyrenomonadales</taxon>
        <taxon>Geminigeraceae</taxon>
        <taxon>Guillardia</taxon>
    </lineage>
</organism>
<evidence type="ECO:0000313" key="9">
    <source>
        <dbReference type="EnsemblProtists" id="EKX35935"/>
    </source>
</evidence>
<evidence type="ECO:0000256" key="3">
    <source>
        <dbReference type="ARBA" id="ARBA00023054"/>
    </source>
</evidence>
<dbReference type="GO" id="GO:0003700">
    <property type="term" value="F:DNA-binding transcription factor activity"/>
    <property type="evidence" value="ECO:0007669"/>
    <property type="project" value="InterPro"/>
</dbReference>
<reference evidence="9" key="3">
    <citation type="submission" date="2016-03" db="UniProtKB">
        <authorList>
            <consortium name="EnsemblProtists"/>
        </authorList>
    </citation>
    <scope>IDENTIFICATION</scope>
</reference>
<feature type="domain" description="RWP-RK" evidence="7">
    <location>
        <begin position="1"/>
        <end position="66"/>
    </location>
</feature>
<dbReference type="PROSITE" id="PS51519">
    <property type="entry name" value="RWP_RK"/>
    <property type="match status" value="1"/>
</dbReference>
<keyword evidence="2" id="KW-0805">Transcription regulation</keyword>
<evidence type="ECO:0000256" key="5">
    <source>
        <dbReference type="ARBA" id="ARBA00023163"/>
    </source>
</evidence>
<dbReference type="EnsemblProtists" id="EKX35935">
    <property type="protein sequence ID" value="EKX35935"/>
    <property type="gene ID" value="GUITHDRAFT_79357"/>
</dbReference>
<dbReference type="STRING" id="905079.L1IJE8"/>
<dbReference type="PANTHER" id="PTHR46373:SF2">
    <property type="entry name" value="RWP-RK DOMAIN-CONTAINING PROTEIN"/>
    <property type="match status" value="1"/>
</dbReference>
<sequence>MVSMEELTQYLHLPEKTVAKELGICLTSLKKLCRQHGITRWPYRKVRCGLSVLLPLLTPAPPAEVS</sequence>
<dbReference type="OrthoDB" id="6270329at2759"/>
<dbReference type="eggNOG" id="ENOG502SZ44">
    <property type="taxonomic scope" value="Eukaryota"/>
</dbReference>
<evidence type="ECO:0000256" key="2">
    <source>
        <dbReference type="ARBA" id="ARBA00023015"/>
    </source>
</evidence>
<dbReference type="InterPro" id="IPR003035">
    <property type="entry name" value="RWP-RK_dom"/>
</dbReference>